<keyword evidence="6 10" id="KW-1133">Transmembrane helix</keyword>
<comment type="subcellular location">
    <subcellularLocation>
        <location evidence="1">Endoplasmic reticulum membrane</location>
        <topology evidence="1">Multi-pass membrane protein</topology>
    </subcellularLocation>
</comment>
<evidence type="ECO:0000313" key="12">
    <source>
        <dbReference type="Proteomes" id="UP000095085"/>
    </source>
</evidence>
<dbReference type="OrthoDB" id="1601at2759"/>
<dbReference type="PANTHER" id="PTHR10778:SF10">
    <property type="entry name" value="SOLUTE CARRIER FAMILY 35 MEMBER B1"/>
    <property type="match status" value="1"/>
</dbReference>
<dbReference type="STRING" id="984485.A0A1E4RPA3"/>
<dbReference type="GeneID" id="30995491"/>
<evidence type="ECO:0000256" key="10">
    <source>
        <dbReference type="SAM" id="Phobius"/>
    </source>
</evidence>
<dbReference type="GO" id="GO:0120112">
    <property type="term" value="P:UDP-glucose transmembrane transport into endoplasmic reticulum"/>
    <property type="evidence" value="ECO:0007669"/>
    <property type="project" value="EnsemblFungi"/>
</dbReference>
<dbReference type="Pfam" id="PF08449">
    <property type="entry name" value="UAA"/>
    <property type="match status" value="1"/>
</dbReference>
<dbReference type="GO" id="GO:0005460">
    <property type="term" value="F:UDP-glucose transmembrane transporter activity"/>
    <property type="evidence" value="ECO:0007669"/>
    <property type="project" value="TreeGrafter"/>
</dbReference>
<organism evidence="11 12">
    <name type="scientific">Hyphopichia burtonii NRRL Y-1933</name>
    <dbReference type="NCBI Taxonomy" id="984485"/>
    <lineage>
        <taxon>Eukaryota</taxon>
        <taxon>Fungi</taxon>
        <taxon>Dikarya</taxon>
        <taxon>Ascomycota</taxon>
        <taxon>Saccharomycotina</taxon>
        <taxon>Pichiomycetes</taxon>
        <taxon>Debaryomycetaceae</taxon>
        <taxon>Hyphopichia</taxon>
    </lineage>
</organism>
<keyword evidence="12" id="KW-1185">Reference proteome</keyword>
<dbReference type="InterPro" id="IPR013657">
    <property type="entry name" value="SCL35B1-4/HUT1"/>
</dbReference>
<dbReference type="GO" id="GO:0000139">
    <property type="term" value="C:Golgi membrane"/>
    <property type="evidence" value="ECO:0007669"/>
    <property type="project" value="TreeGrafter"/>
</dbReference>
<evidence type="ECO:0000256" key="7">
    <source>
        <dbReference type="ARBA" id="ARBA00023136"/>
    </source>
</evidence>
<evidence type="ECO:0000256" key="1">
    <source>
        <dbReference type="ARBA" id="ARBA00004477"/>
    </source>
</evidence>
<dbReference type="AlphaFoldDB" id="A0A1E4RPA3"/>
<evidence type="ECO:0000256" key="9">
    <source>
        <dbReference type="SAM" id="MobiDB-lite"/>
    </source>
</evidence>
<dbReference type="EMBL" id="KV454539">
    <property type="protein sequence ID" value="ODV69112.1"/>
    <property type="molecule type" value="Genomic_DNA"/>
</dbReference>
<evidence type="ECO:0000256" key="2">
    <source>
        <dbReference type="ARBA" id="ARBA00022448"/>
    </source>
</evidence>
<proteinExistence type="predicted"/>
<dbReference type="GO" id="GO:0005459">
    <property type="term" value="F:UDP-galactose transmembrane transporter activity"/>
    <property type="evidence" value="ECO:0007669"/>
    <property type="project" value="EnsemblFungi"/>
</dbReference>
<evidence type="ECO:0000256" key="4">
    <source>
        <dbReference type="ARBA" id="ARBA00022692"/>
    </source>
</evidence>
<feature type="region of interest" description="Disordered" evidence="9">
    <location>
        <begin position="1"/>
        <end position="25"/>
    </location>
</feature>
<keyword evidence="2" id="KW-0813">Transport</keyword>
<feature type="transmembrane region" description="Helical" evidence="10">
    <location>
        <begin position="179"/>
        <end position="200"/>
    </location>
</feature>
<dbReference type="PANTHER" id="PTHR10778">
    <property type="entry name" value="SOLUTE CARRIER FAMILY 35 MEMBER B"/>
    <property type="match status" value="1"/>
</dbReference>
<feature type="transmembrane region" description="Helical" evidence="10">
    <location>
        <begin position="301"/>
        <end position="322"/>
    </location>
</feature>
<sequence length="387" mass="43079">MSQDDKKGSLKTTAPGPVNEKASETKMMIDKPTEKGSLLTLIVCIMGLYGSFLSWSVLQERINTKPYGFDLVTQEPIFFKAPLVINTAQALFAAFVGFIYSLISDRSVPFSIFTSNKRSISWQYMKSFFLISLTSSLSSPIGYQSLKHVDYLAFLLAKSCKLIPVMLIHTLFYRTKFPLYKYLVAGSVTLGVAVFTLANLNSKKSKGSVNDGRVLLGVCQLVGSMVLDGLTNSTQDHLFKFQNQVIAQNNSMKKVVKVTGANLMCILNSFVFVYTLFYTVIFKFDAEIMYSLNFISEYPQALINVLAFAALGSIGQVFVFIILEKFDSLILVTATVTRKMISMILSVVLFGHYLKLSQWCGVGLVFGGIGYEAWIKLNSKPNKTKKE</sequence>
<accession>A0A1E4RPA3</accession>
<evidence type="ECO:0000256" key="6">
    <source>
        <dbReference type="ARBA" id="ARBA00022989"/>
    </source>
</evidence>
<gene>
    <name evidence="11" type="ORF">HYPBUDRAFT_152294</name>
</gene>
<dbReference type="RefSeq" id="XP_020078179.1">
    <property type="nucleotide sequence ID" value="XM_020220941.1"/>
</dbReference>
<evidence type="ECO:0000256" key="5">
    <source>
        <dbReference type="ARBA" id="ARBA00022824"/>
    </source>
</evidence>
<feature type="transmembrane region" description="Helical" evidence="10">
    <location>
        <begin position="151"/>
        <end position="172"/>
    </location>
</feature>
<keyword evidence="7 10" id="KW-0472">Membrane</keyword>
<evidence type="ECO:0000256" key="3">
    <source>
        <dbReference type="ARBA" id="ARBA00022597"/>
    </source>
</evidence>
<dbReference type="Proteomes" id="UP000095085">
    <property type="component" value="Unassembled WGS sequence"/>
</dbReference>
<feature type="transmembrane region" description="Helical" evidence="10">
    <location>
        <begin position="36"/>
        <end position="57"/>
    </location>
</feature>
<evidence type="ECO:0000256" key="8">
    <source>
        <dbReference type="ARBA" id="ARBA00041103"/>
    </source>
</evidence>
<evidence type="ECO:0000313" key="11">
    <source>
        <dbReference type="EMBL" id="ODV69112.1"/>
    </source>
</evidence>
<name>A0A1E4RPA3_9ASCO</name>
<protein>
    <recommendedName>
        <fullName evidence="8">UDP-galactose transporter homolog 1</fullName>
    </recommendedName>
</protein>
<keyword evidence="4 10" id="KW-0812">Transmembrane</keyword>
<feature type="transmembrane region" description="Helical" evidence="10">
    <location>
        <begin position="77"/>
        <end position="103"/>
    </location>
</feature>
<dbReference type="GO" id="GO:0005789">
    <property type="term" value="C:endoplasmic reticulum membrane"/>
    <property type="evidence" value="ECO:0007669"/>
    <property type="project" value="UniProtKB-SubCell"/>
</dbReference>
<keyword evidence="5" id="KW-0256">Endoplasmic reticulum</keyword>
<keyword evidence="3" id="KW-0762">Sugar transport</keyword>
<reference evidence="12" key="1">
    <citation type="submission" date="2016-05" db="EMBL/GenBank/DDBJ databases">
        <title>Comparative genomics of biotechnologically important yeasts.</title>
        <authorList>
            <consortium name="DOE Joint Genome Institute"/>
            <person name="Riley R."/>
            <person name="Haridas S."/>
            <person name="Wolfe K.H."/>
            <person name="Lopes M.R."/>
            <person name="Hittinger C.T."/>
            <person name="Goker M."/>
            <person name="Salamov A."/>
            <person name="Wisecaver J."/>
            <person name="Long T.M."/>
            <person name="Aerts A.L."/>
            <person name="Barry K."/>
            <person name="Choi C."/>
            <person name="Clum A."/>
            <person name="Coughlan A.Y."/>
            <person name="Deshpande S."/>
            <person name="Douglass A.P."/>
            <person name="Hanson S.J."/>
            <person name="Klenk H.-P."/>
            <person name="Labutti K."/>
            <person name="Lapidus A."/>
            <person name="Lindquist E."/>
            <person name="Lipzen A."/>
            <person name="Meier-Kolthoff J.P."/>
            <person name="Ohm R.A."/>
            <person name="Otillar R.P."/>
            <person name="Pangilinan J."/>
            <person name="Peng Y."/>
            <person name="Rokas A."/>
            <person name="Rosa C.A."/>
            <person name="Scheuner C."/>
            <person name="Sibirny A.A."/>
            <person name="Slot J.C."/>
            <person name="Stielow J.B."/>
            <person name="Sun H."/>
            <person name="Kurtzman C.P."/>
            <person name="Blackwell M."/>
            <person name="Grigoriev I.V."/>
            <person name="Jeffries T.W."/>
        </authorList>
    </citation>
    <scope>NUCLEOTIDE SEQUENCE [LARGE SCALE GENOMIC DNA]</scope>
    <source>
        <strain evidence="12">NRRL Y-1933</strain>
    </source>
</reference>
<feature type="transmembrane region" description="Helical" evidence="10">
    <location>
        <begin position="261"/>
        <end position="281"/>
    </location>
</feature>